<dbReference type="EnsemblPlants" id="MELO3C017925.2.1">
    <property type="protein sequence ID" value="MELO3C017925.2.1"/>
    <property type="gene ID" value="MELO3C017925.2"/>
</dbReference>
<evidence type="ECO:0000313" key="11">
    <source>
        <dbReference type="RefSeq" id="XP_008454301.1"/>
    </source>
</evidence>
<keyword evidence="10" id="KW-1185">Reference proteome</keyword>
<dbReference type="CDD" id="cd00167">
    <property type="entry name" value="SANT"/>
    <property type="match status" value="2"/>
</dbReference>
<name>A0A1S3BYE2_CUCME</name>
<accession>A0A1S3BYE2</accession>
<feature type="domain" description="Myb-like" evidence="7">
    <location>
        <begin position="9"/>
        <end position="61"/>
    </location>
</feature>
<dbReference type="Pfam" id="PF00249">
    <property type="entry name" value="Myb_DNA-binding"/>
    <property type="match status" value="2"/>
</dbReference>
<dbReference type="InterPro" id="IPR017930">
    <property type="entry name" value="Myb_dom"/>
</dbReference>
<evidence type="ECO:0000313" key="9">
    <source>
        <dbReference type="EnsemblPlants" id="MELO3C017925.2.1"/>
    </source>
</evidence>
<dbReference type="AlphaFoldDB" id="A0A1S3BYE2"/>
<dbReference type="PANTHER" id="PTHR47999">
    <property type="entry name" value="TRANSCRIPTION FACTOR MYB8-RELATED-RELATED"/>
    <property type="match status" value="1"/>
</dbReference>
<dbReference type="OrthoDB" id="2143914at2759"/>
<feature type="domain" description="HTH myb-type" evidence="8">
    <location>
        <begin position="9"/>
        <end position="61"/>
    </location>
</feature>
<dbReference type="PROSITE" id="PS51294">
    <property type="entry name" value="HTH_MYB"/>
    <property type="match status" value="2"/>
</dbReference>
<dbReference type="GO" id="GO:0045893">
    <property type="term" value="P:positive regulation of DNA-templated transcription"/>
    <property type="evidence" value="ECO:0007669"/>
    <property type="project" value="UniProtKB-ARBA"/>
</dbReference>
<keyword evidence="5" id="KW-0804">Transcription</keyword>
<comment type="subcellular location">
    <subcellularLocation>
        <location evidence="1">Nucleus</location>
    </subcellularLocation>
</comment>
<feature type="domain" description="HTH myb-type" evidence="8">
    <location>
        <begin position="62"/>
        <end position="116"/>
    </location>
</feature>
<protein>
    <submittedName>
        <fullName evidence="11">Myb-related protein 308-like</fullName>
    </submittedName>
</protein>
<dbReference type="SMR" id="A0A1S3BYE2"/>
<organism evidence="10 11">
    <name type="scientific">Cucumis melo</name>
    <name type="common">Muskmelon</name>
    <dbReference type="NCBI Taxonomy" id="3656"/>
    <lineage>
        <taxon>Eukaryota</taxon>
        <taxon>Viridiplantae</taxon>
        <taxon>Streptophyta</taxon>
        <taxon>Embryophyta</taxon>
        <taxon>Tracheophyta</taxon>
        <taxon>Spermatophyta</taxon>
        <taxon>Magnoliopsida</taxon>
        <taxon>eudicotyledons</taxon>
        <taxon>Gunneridae</taxon>
        <taxon>Pentapetalae</taxon>
        <taxon>rosids</taxon>
        <taxon>fabids</taxon>
        <taxon>Cucurbitales</taxon>
        <taxon>Cucurbitaceae</taxon>
        <taxon>Benincaseae</taxon>
        <taxon>Cucumis</taxon>
    </lineage>
</organism>
<reference evidence="11" key="2">
    <citation type="submission" date="2025-04" db="UniProtKB">
        <authorList>
            <consortium name="RefSeq"/>
        </authorList>
    </citation>
    <scope>IDENTIFICATION</scope>
</reference>
<dbReference type="Gramene" id="MELO3C017925.2.1">
    <property type="protein sequence ID" value="MELO3C017925.2.1"/>
    <property type="gene ID" value="MELO3C017925.2"/>
</dbReference>
<dbReference type="GO" id="GO:0006950">
    <property type="term" value="P:response to stress"/>
    <property type="evidence" value="ECO:0007669"/>
    <property type="project" value="UniProtKB-ARBA"/>
</dbReference>
<keyword evidence="2" id="KW-0677">Repeat</keyword>
<dbReference type="GO" id="GO:0005634">
    <property type="term" value="C:nucleus"/>
    <property type="evidence" value="ECO:0007669"/>
    <property type="project" value="UniProtKB-SubCell"/>
</dbReference>
<dbReference type="GO" id="GO:0046148">
    <property type="term" value="P:pigment biosynthetic process"/>
    <property type="evidence" value="ECO:0007669"/>
    <property type="project" value="UniProtKB-ARBA"/>
</dbReference>
<evidence type="ECO:0000256" key="1">
    <source>
        <dbReference type="ARBA" id="ARBA00004123"/>
    </source>
</evidence>
<dbReference type="GeneID" id="103494741"/>
<dbReference type="KEGG" id="cmo:103494741"/>
<keyword evidence="6" id="KW-0539">Nucleus</keyword>
<dbReference type="Gene3D" id="1.10.10.60">
    <property type="entry name" value="Homeodomain-like"/>
    <property type="match status" value="2"/>
</dbReference>
<dbReference type="SUPFAM" id="SSF46689">
    <property type="entry name" value="Homeodomain-like"/>
    <property type="match status" value="1"/>
</dbReference>
<dbReference type="PROSITE" id="PS50090">
    <property type="entry name" value="MYB_LIKE"/>
    <property type="match status" value="2"/>
</dbReference>
<dbReference type="InterPro" id="IPR009057">
    <property type="entry name" value="Homeodomain-like_sf"/>
</dbReference>
<evidence type="ECO:0000256" key="2">
    <source>
        <dbReference type="ARBA" id="ARBA00022737"/>
    </source>
</evidence>
<dbReference type="InterPro" id="IPR015495">
    <property type="entry name" value="Myb_TF_plants"/>
</dbReference>
<evidence type="ECO:0000256" key="4">
    <source>
        <dbReference type="ARBA" id="ARBA00023125"/>
    </source>
</evidence>
<dbReference type="InParanoid" id="A0A1S3BYE2"/>
<evidence type="ECO:0000313" key="10">
    <source>
        <dbReference type="Proteomes" id="UP001652600"/>
    </source>
</evidence>
<dbReference type="RefSeq" id="XP_008454301.1">
    <property type="nucleotide sequence ID" value="XM_008456079.2"/>
</dbReference>
<dbReference type="InterPro" id="IPR001005">
    <property type="entry name" value="SANT/Myb"/>
</dbReference>
<keyword evidence="4" id="KW-0238">DNA-binding</keyword>
<evidence type="ECO:0000256" key="5">
    <source>
        <dbReference type="ARBA" id="ARBA00023163"/>
    </source>
</evidence>
<keyword evidence="3" id="KW-0805">Transcription regulation</keyword>
<proteinExistence type="predicted"/>
<sequence length="322" mass="35953">MGRRPCCDKVGLKKGRWTAEEDDRLKKYILANGEGSWRSLPKNAGLLRCGKSCRLRWINYLRADLKRGNITSEEEDVIIKLHASLGNRWSLIASHLPGRTDNEIKNYWNSHLSRQIQTIRRRNDDGDSVIVDVARISLPPRRKGGRGRRRKEEAEGEVEVEVEVEVGREIPSPASGVCGRGCVDDLREEETINKWPEGRHDVGGSETLNYSNDVLEEDEMSLDLDELLTNVEVEWDEDYEDEIHKFNTTGTCGSNTDNVSVAPAGAAEMELGGDCSPISSSSFSLNSPWNWESFAGDIEWDAGENFGGAVAESEAVISWLLS</sequence>
<dbReference type="FunFam" id="1.10.10.60:FF:000121">
    <property type="entry name" value="Myb transcription factor"/>
    <property type="match status" value="1"/>
</dbReference>
<evidence type="ECO:0000256" key="3">
    <source>
        <dbReference type="ARBA" id="ARBA00023015"/>
    </source>
</evidence>
<dbReference type="GO" id="GO:0043565">
    <property type="term" value="F:sequence-specific DNA binding"/>
    <property type="evidence" value="ECO:0007669"/>
    <property type="project" value="UniProtKB-ARBA"/>
</dbReference>
<dbReference type="SMART" id="SM00717">
    <property type="entry name" value="SANT"/>
    <property type="match status" value="2"/>
</dbReference>
<dbReference type="PANTHER" id="PTHR47999:SF6">
    <property type="entry name" value="MYB-RELATED PROTEIN P"/>
    <property type="match status" value="1"/>
</dbReference>
<evidence type="ECO:0000259" key="8">
    <source>
        <dbReference type="PROSITE" id="PS51294"/>
    </source>
</evidence>
<feature type="domain" description="Myb-like" evidence="7">
    <location>
        <begin position="62"/>
        <end position="112"/>
    </location>
</feature>
<gene>
    <name evidence="11" type="primary">LOC103494741</name>
    <name evidence="9" type="synonym">103494741</name>
</gene>
<dbReference type="Proteomes" id="UP001652600">
    <property type="component" value="Chromosome 7"/>
</dbReference>
<reference evidence="9" key="1">
    <citation type="submission" date="2023-03" db="UniProtKB">
        <authorList>
            <consortium name="EnsemblPlants"/>
        </authorList>
    </citation>
    <scope>IDENTIFICATION</scope>
</reference>
<dbReference type="eggNOG" id="KOG0048">
    <property type="taxonomic scope" value="Eukaryota"/>
</dbReference>
<evidence type="ECO:0000256" key="6">
    <source>
        <dbReference type="ARBA" id="ARBA00023242"/>
    </source>
</evidence>
<evidence type="ECO:0000259" key="7">
    <source>
        <dbReference type="PROSITE" id="PS50090"/>
    </source>
</evidence>
<dbReference type="FunFam" id="1.10.10.60:FF:000231">
    <property type="entry name" value="Myb transcription factor"/>
    <property type="match status" value="1"/>
</dbReference>